<feature type="compositionally biased region" description="Polar residues" evidence="1">
    <location>
        <begin position="251"/>
        <end position="265"/>
    </location>
</feature>
<feature type="compositionally biased region" description="Pro residues" evidence="1">
    <location>
        <begin position="235"/>
        <end position="244"/>
    </location>
</feature>
<sequence length="815" mass="87764">MDLPPAKRRRTSPRLAGNANSTDKAGNGEADTDNAANNSKDNENDKTNSTTTPPDPLPGTAIPPPKRPSFASPTRASLARHNPEILGRRRSVPRNPGDNEDSETVEALLDAQLGQSSAEKVDAVVRPLSQPPVRSPTRVRLSSPQRTSLFSEPPVRSSPARSPGRSSPARFSARSPARRLGSLLTEPPRRSPIKPIPRPLPPPDPQRSEDILEPLLARERRRSGLDRFRVYQEQPPEPELPPTPEHPDPELTTSPPGIHTNSTPSKRPWRGKTHGKMVSSSSPLKQPPLKAPRVARAAAAAVAGKAKEKVPEPEDGTPSTSILLDAGGNASSRGRGRPSRTSAARGIRPPDPNADKKKERDVLLAEIGGLEADLALVAAENERIREAVAARGSLFIAPPPAPPLPANKRADLFRLLRRRALPPEEAVPDPTAAWLQAAANPIAFLPFGKPTSDFAALSALLRGNGLAAGESDSQQEAPPPISHLPLPMTADEELPYLQAFTPLAFSSRIVILPQAAPDAPLLQKHFVTVTSTSPPGVFLAHMEVTVHSQSLRITDLRVPRLDPAAAATGELQPLIDRVTVRSQKAAGSSALVRNATVLAWAMGEWVRVAVRRARFWVALERLLRAKGAPLASSVRRLRARQRKAHRRQRTRRGGGAPANYEADSDEAEEEEEEGGDNDANDDGDDELNGVGVKPKRKAAANGPRVSTAELLAHMGRTAMDVDVPRQGADDDDNGSNGRRNTTSVRVQWTIQFDWTGEAQSQMGILVGVPGKWRKADDRGRLAGLPKLFEQLIHNRDDPTVAVQTVVALLAGEVDA</sequence>
<dbReference type="AlphaFoldDB" id="A0A167RBM6"/>
<gene>
    <name evidence="2" type="ORF">SPI_06518</name>
</gene>
<accession>A0A167RBM6</accession>
<dbReference type="Proteomes" id="UP000076874">
    <property type="component" value="Unassembled WGS sequence"/>
</dbReference>
<evidence type="ECO:0000313" key="2">
    <source>
        <dbReference type="EMBL" id="OAA58445.1"/>
    </source>
</evidence>
<evidence type="ECO:0000256" key="1">
    <source>
        <dbReference type="SAM" id="MobiDB-lite"/>
    </source>
</evidence>
<reference evidence="2 3" key="1">
    <citation type="journal article" date="2016" name="Genome Biol. Evol.">
        <title>Divergent and convergent evolution of fungal pathogenicity.</title>
        <authorList>
            <person name="Shang Y."/>
            <person name="Xiao G."/>
            <person name="Zheng P."/>
            <person name="Cen K."/>
            <person name="Zhan S."/>
            <person name="Wang C."/>
        </authorList>
    </citation>
    <scope>NUCLEOTIDE SEQUENCE [LARGE SCALE GENOMIC DNA]</scope>
    <source>
        <strain evidence="2 3">RCEF 264</strain>
    </source>
</reference>
<dbReference type="OrthoDB" id="4160836at2759"/>
<evidence type="ECO:0000313" key="3">
    <source>
        <dbReference type="Proteomes" id="UP000076874"/>
    </source>
</evidence>
<dbReference type="STRING" id="1081102.A0A167RBM6"/>
<feature type="compositionally biased region" description="Pro residues" evidence="1">
    <location>
        <begin position="53"/>
        <end position="67"/>
    </location>
</feature>
<proteinExistence type="predicted"/>
<feature type="region of interest" description="Disordered" evidence="1">
    <location>
        <begin position="720"/>
        <end position="740"/>
    </location>
</feature>
<comment type="caution">
    <text evidence="2">The sequence shown here is derived from an EMBL/GenBank/DDBJ whole genome shotgun (WGS) entry which is preliminary data.</text>
</comment>
<feature type="compositionally biased region" description="Basic residues" evidence="1">
    <location>
        <begin position="635"/>
        <end position="652"/>
    </location>
</feature>
<feature type="compositionally biased region" description="Acidic residues" evidence="1">
    <location>
        <begin position="662"/>
        <end position="687"/>
    </location>
</feature>
<organism evidence="2 3">
    <name type="scientific">Niveomyces insectorum RCEF 264</name>
    <dbReference type="NCBI Taxonomy" id="1081102"/>
    <lineage>
        <taxon>Eukaryota</taxon>
        <taxon>Fungi</taxon>
        <taxon>Dikarya</taxon>
        <taxon>Ascomycota</taxon>
        <taxon>Pezizomycotina</taxon>
        <taxon>Sordariomycetes</taxon>
        <taxon>Hypocreomycetidae</taxon>
        <taxon>Hypocreales</taxon>
        <taxon>Cordycipitaceae</taxon>
        <taxon>Niveomyces</taxon>
    </lineage>
</organism>
<dbReference type="EMBL" id="AZHD01000012">
    <property type="protein sequence ID" value="OAA58445.1"/>
    <property type="molecule type" value="Genomic_DNA"/>
</dbReference>
<feature type="compositionally biased region" description="Polar residues" evidence="1">
    <location>
        <begin position="140"/>
        <end position="150"/>
    </location>
</feature>
<feature type="compositionally biased region" description="Low complexity" evidence="1">
    <location>
        <begin position="326"/>
        <end position="346"/>
    </location>
</feature>
<feature type="compositionally biased region" description="Pro residues" evidence="1">
    <location>
        <begin position="194"/>
        <end position="205"/>
    </location>
</feature>
<keyword evidence="3" id="KW-1185">Reference proteome</keyword>
<feature type="compositionally biased region" description="Low complexity" evidence="1">
    <location>
        <begin position="291"/>
        <end position="304"/>
    </location>
</feature>
<protein>
    <submittedName>
        <fullName evidence="2">Uncharacterized protein</fullName>
    </submittedName>
</protein>
<feature type="region of interest" description="Disordered" evidence="1">
    <location>
        <begin position="633"/>
        <end position="705"/>
    </location>
</feature>
<feature type="compositionally biased region" description="Basic residues" evidence="1">
    <location>
        <begin position="1"/>
        <end position="12"/>
    </location>
</feature>
<name>A0A167RBM6_9HYPO</name>
<feature type="compositionally biased region" description="Low complexity" evidence="1">
    <location>
        <begin position="153"/>
        <end position="179"/>
    </location>
</feature>
<feature type="compositionally biased region" description="Basic and acidic residues" evidence="1">
    <location>
        <begin position="206"/>
        <end position="230"/>
    </location>
</feature>
<feature type="region of interest" description="Disordered" evidence="1">
    <location>
        <begin position="1"/>
        <end position="359"/>
    </location>
</feature>